<dbReference type="PANTHER" id="PTHR22911">
    <property type="entry name" value="ACYL-MALONYL CONDENSING ENZYME-RELATED"/>
    <property type="match status" value="1"/>
</dbReference>
<evidence type="ECO:0000259" key="2">
    <source>
        <dbReference type="Pfam" id="PF00892"/>
    </source>
</evidence>
<feature type="transmembrane region" description="Helical" evidence="1">
    <location>
        <begin position="231"/>
        <end position="248"/>
    </location>
</feature>
<gene>
    <name evidence="3" type="ORF">J2851_000415</name>
</gene>
<keyword evidence="1" id="KW-1133">Transmembrane helix</keyword>
<sequence length="321" mass="34430">MPDCSRPASAALSADSATTTTVTPARRDDPLRGILLVVVAVFFFSCSDATAKYLSQTLPSIEIGWMRYVAFSTLLLPLMLRGGPQVVRTARPGLQILRGLGMLGSALFFIMGMRYLPLAEAAATSYVSPVFVTILSILILNEKIGVRRWAAVLVGLVGVLIVIRPGGAAFQPAAVFPILSAMSWATGVVMTRKMTGQERPATTLIWTALTGLAVLTALLPFDFAVPTWREVALGGLIGVVSTIAQWLLVQAYRYGDASVLASYSYIQIVWSSMMGYLVFGAMPDHWTFVGAGVIIASGVYTAHRERIRQKERAASQAPAAA</sequence>
<feature type="transmembrane region" description="Helical" evidence="1">
    <location>
        <begin position="122"/>
        <end position="140"/>
    </location>
</feature>
<feature type="transmembrane region" description="Helical" evidence="1">
    <location>
        <begin position="65"/>
        <end position="84"/>
    </location>
</feature>
<accession>A0ABS4SF34</accession>
<protein>
    <submittedName>
        <fullName evidence="3">Drug/metabolite transporter (DMT)-like permease</fullName>
    </submittedName>
</protein>
<feature type="transmembrane region" description="Helical" evidence="1">
    <location>
        <begin position="34"/>
        <end position="53"/>
    </location>
</feature>
<feature type="domain" description="EamA" evidence="2">
    <location>
        <begin position="32"/>
        <end position="163"/>
    </location>
</feature>
<keyword evidence="4" id="KW-1185">Reference proteome</keyword>
<feature type="domain" description="EamA" evidence="2">
    <location>
        <begin position="174"/>
        <end position="297"/>
    </location>
</feature>
<evidence type="ECO:0000313" key="3">
    <source>
        <dbReference type="EMBL" id="MBP2290678.1"/>
    </source>
</evidence>
<dbReference type="InterPro" id="IPR037185">
    <property type="entry name" value="EmrE-like"/>
</dbReference>
<evidence type="ECO:0000256" key="1">
    <source>
        <dbReference type="SAM" id="Phobius"/>
    </source>
</evidence>
<feature type="transmembrane region" description="Helical" evidence="1">
    <location>
        <begin position="149"/>
        <end position="167"/>
    </location>
</feature>
<dbReference type="Pfam" id="PF00892">
    <property type="entry name" value="EamA"/>
    <property type="match status" value="2"/>
</dbReference>
<feature type="transmembrane region" description="Helical" evidence="1">
    <location>
        <begin position="203"/>
        <end position="225"/>
    </location>
</feature>
<evidence type="ECO:0000313" key="4">
    <source>
        <dbReference type="Proteomes" id="UP000781958"/>
    </source>
</evidence>
<dbReference type="Gene3D" id="1.10.3730.20">
    <property type="match status" value="1"/>
</dbReference>
<keyword evidence="1" id="KW-0812">Transmembrane</keyword>
<proteinExistence type="predicted"/>
<dbReference type="PANTHER" id="PTHR22911:SF103">
    <property type="entry name" value="BLR2811 PROTEIN"/>
    <property type="match status" value="1"/>
</dbReference>
<feature type="transmembrane region" description="Helical" evidence="1">
    <location>
        <begin position="260"/>
        <end position="279"/>
    </location>
</feature>
<dbReference type="SUPFAM" id="SSF103481">
    <property type="entry name" value="Multidrug resistance efflux transporter EmrE"/>
    <property type="match status" value="2"/>
</dbReference>
<organism evidence="3 4">
    <name type="scientific">Azospirillum rugosum</name>
    <dbReference type="NCBI Taxonomy" id="416170"/>
    <lineage>
        <taxon>Bacteria</taxon>
        <taxon>Pseudomonadati</taxon>
        <taxon>Pseudomonadota</taxon>
        <taxon>Alphaproteobacteria</taxon>
        <taxon>Rhodospirillales</taxon>
        <taxon>Azospirillaceae</taxon>
        <taxon>Azospirillum</taxon>
    </lineage>
</organism>
<feature type="transmembrane region" description="Helical" evidence="1">
    <location>
        <begin position="285"/>
        <end position="302"/>
    </location>
</feature>
<dbReference type="RefSeq" id="WP_209763056.1">
    <property type="nucleotide sequence ID" value="NZ_JAGINP010000001.1"/>
</dbReference>
<comment type="caution">
    <text evidence="3">The sequence shown here is derived from an EMBL/GenBank/DDBJ whole genome shotgun (WGS) entry which is preliminary data.</text>
</comment>
<keyword evidence="1" id="KW-0472">Membrane</keyword>
<feature type="transmembrane region" description="Helical" evidence="1">
    <location>
        <begin position="96"/>
        <end position="116"/>
    </location>
</feature>
<dbReference type="EMBL" id="JAGINP010000001">
    <property type="protein sequence ID" value="MBP2290678.1"/>
    <property type="molecule type" value="Genomic_DNA"/>
</dbReference>
<name>A0ABS4SF34_9PROT</name>
<dbReference type="Proteomes" id="UP000781958">
    <property type="component" value="Unassembled WGS sequence"/>
</dbReference>
<reference evidence="3 4" key="1">
    <citation type="submission" date="2021-03" db="EMBL/GenBank/DDBJ databases">
        <title>Genomic Encyclopedia of Type Strains, Phase III (KMG-III): the genomes of soil and plant-associated and newly described type strains.</title>
        <authorList>
            <person name="Whitman W."/>
        </authorList>
    </citation>
    <scope>NUCLEOTIDE SEQUENCE [LARGE SCALE GENOMIC DNA]</scope>
    <source>
        <strain evidence="3 4">IMMIB AFH-6</strain>
    </source>
</reference>
<feature type="transmembrane region" description="Helical" evidence="1">
    <location>
        <begin position="173"/>
        <end position="191"/>
    </location>
</feature>
<dbReference type="InterPro" id="IPR000620">
    <property type="entry name" value="EamA_dom"/>
</dbReference>